<dbReference type="AlphaFoldDB" id="A0A6J6TRN8"/>
<dbReference type="Gene3D" id="3.40.30.10">
    <property type="entry name" value="Glutaredoxin"/>
    <property type="match status" value="1"/>
</dbReference>
<reference evidence="1" key="1">
    <citation type="submission" date="2020-05" db="EMBL/GenBank/DDBJ databases">
        <authorList>
            <person name="Chiriac C."/>
            <person name="Salcher M."/>
            <person name="Ghai R."/>
            <person name="Kavagutti S V."/>
        </authorList>
    </citation>
    <scope>NUCLEOTIDE SEQUENCE</scope>
</reference>
<gene>
    <name evidence="1" type="ORF">UFOPK2754_01723</name>
</gene>
<dbReference type="EMBL" id="CAEZYR010000061">
    <property type="protein sequence ID" value="CAB4749545.1"/>
    <property type="molecule type" value="Genomic_DNA"/>
</dbReference>
<name>A0A6J6TRN8_9ZZZZ</name>
<dbReference type="InterPro" id="IPR053977">
    <property type="entry name" value="Rv2466c-like"/>
</dbReference>
<proteinExistence type="predicted"/>
<protein>
    <submittedName>
        <fullName evidence="1">Unannotated protein</fullName>
    </submittedName>
</protein>
<sequence>MQKVEFYWDPVCPFAWITSRWIAKVEPQLELEVEWRFISLRFLNEAKDYDKDFPPGYMALHTKGLRMLRVAAAVREKEGLAAMGPLYTAFGESIWDRSPLEGQDTMDGIAEQSHLVAVLASVGLDPSYAAAADDDARDSVLREETTTALARAGRDVGTPIIAIDPPNGPAFFGPVISRVPSDEEAVELWHAVMTLAKWPGFAELKRTLREMPQLPLLTRPR</sequence>
<dbReference type="Pfam" id="PF22234">
    <property type="entry name" value="Rv2466c-like"/>
    <property type="match status" value="1"/>
</dbReference>
<dbReference type="InterPro" id="IPR036249">
    <property type="entry name" value="Thioredoxin-like_sf"/>
</dbReference>
<dbReference type="SUPFAM" id="SSF52833">
    <property type="entry name" value="Thioredoxin-like"/>
    <property type="match status" value="1"/>
</dbReference>
<accession>A0A6J6TRN8</accession>
<organism evidence="1">
    <name type="scientific">freshwater metagenome</name>
    <dbReference type="NCBI Taxonomy" id="449393"/>
    <lineage>
        <taxon>unclassified sequences</taxon>
        <taxon>metagenomes</taxon>
        <taxon>ecological metagenomes</taxon>
    </lineage>
</organism>
<evidence type="ECO:0000313" key="1">
    <source>
        <dbReference type="EMBL" id="CAB4749545.1"/>
    </source>
</evidence>